<feature type="transmembrane region" description="Helical" evidence="1">
    <location>
        <begin position="57"/>
        <end position="79"/>
    </location>
</feature>
<evidence type="ECO:0000256" key="1">
    <source>
        <dbReference type="SAM" id="Phobius"/>
    </source>
</evidence>
<name>A0ABP5BCU8_9MICO</name>
<keyword evidence="1" id="KW-0472">Membrane</keyword>
<feature type="transmembrane region" description="Helical" evidence="1">
    <location>
        <begin position="272"/>
        <end position="294"/>
    </location>
</feature>
<dbReference type="Pfam" id="PF06197">
    <property type="entry name" value="DUF998"/>
    <property type="match status" value="1"/>
</dbReference>
<feature type="transmembrane region" description="Helical" evidence="1">
    <location>
        <begin position="301"/>
        <end position="321"/>
    </location>
</feature>
<accession>A0ABP5BCU8</accession>
<protein>
    <recommendedName>
        <fullName evidence="4">DUF998 domain-containing protein</fullName>
    </recommendedName>
</protein>
<proteinExistence type="predicted"/>
<feature type="transmembrane region" description="Helical" evidence="1">
    <location>
        <begin position="208"/>
        <end position="233"/>
    </location>
</feature>
<keyword evidence="1" id="KW-1133">Transmembrane helix</keyword>
<evidence type="ECO:0000313" key="2">
    <source>
        <dbReference type="EMBL" id="GAA1940860.1"/>
    </source>
</evidence>
<keyword evidence="3" id="KW-1185">Reference proteome</keyword>
<organism evidence="2 3">
    <name type="scientific">Agromyces allii</name>
    <dbReference type="NCBI Taxonomy" id="393607"/>
    <lineage>
        <taxon>Bacteria</taxon>
        <taxon>Bacillati</taxon>
        <taxon>Actinomycetota</taxon>
        <taxon>Actinomycetes</taxon>
        <taxon>Micrococcales</taxon>
        <taxon>Microbacteriaceae</taxon>
        <taxon>Agromyces</taxon>
    </lineage>
</organism>
<sequence length="379" mass="39697">MTQSTSLARILRRPIGDAEARESTALLVGAGAFVLGAVPGLFLFWGRDLPISGRGSFGDAAAIGAAIAALLAFLFGCVLRRTQRLGPDRAQQGAPTLRRLHWFDVAALSLAHAIIALLGWVGLAAVFAAGFEGALLYSVTAAILVGAVMAITAYASFLSAVNITPMVLSIVLAAFLVVGTLASTLSASDPLWWQKNLSTLGISDDISALTFNLTLIIAGVMVTTVAHYATAWLPTRTPAELRGRNLVRLALIVMGVMLACVGIFPVDEFLEIHNLSATGMAIVYVVLVIALRSLVPTMPRVFLLLGYVFVAVIIVLAVFFLSGYYNLTAVELVAFALIFAWLIVFLRTAGSIASTDAAASADAAGAGVPVDRPEPEAVG</sequence>
<feature type="transmembrane region" description="Helical" evidence="1">
    <location>
        <begin position="100"/>
        <end position="128"/>
    </location>
</feature>
<evidence type="ECO:0008006" key="4">
    <source>
        <dbReference type="Google" id="ProtNLM"/>
    </source>
</evidence>
<feature type="transmembrane region" description="Helical" evidence="1">
    <location>
        <begin position="167"/>
        <end position="188"/>
    </location>
</feature>
<gene>
    <name evidence="2" type="ORF">GCM10009717_03940</name>
</gene>
<comment type="caution">
    <text evidence="2">The sequence shown here is derived from an EMBL/GenBank/DDBJ whole genome shotgun (WGS) entry which is preliminary data.</text>
</comment>
<feature type="transmembrane region" description="Helical" evidence="1">
    <location>
        <begin position="134"/>
        <end position="155"/>
    </location>
</feature>
<evidence type="ECO:0000313" key="3">
    <source>
        <dbReference type="Proteomes" id="UP001499954"/>
    </source>
</evidence>
<dbReference type="Proteomes" id="UP001499954">
    <property type="component" value="Unassembled WGS sequence"/>
</dbReference>
<feature type="transmembrane region" description="Helical" evidence="1">
    <location>
        <begin position="25"/>
        <end position="45"/>
    </location>
</feature>
<keyword evidence="1" id="KW-0812">Transmembrane</keyword>
<dbReference type="EMBL" id="BAAAMK010000001">
    <property type="protein sequence ID" value="GAA1940860.1"/>
    <property type="molecule type" value="Genomic_DNA"/>
</dbReference>
<dbReference type="InterPro" id="IPR009339">
    <property type="entry name" value="DUF998"/>
</dbReference>
<reference evidence="3" key="1">
    <citation type="journal article" date="2019" name="Int. J. Syst. Evol. Microbiol.">
        <title>The Global Catalogue of Microorganisms (GCM) 10K type strain sequencing project: providing services to taxonomists for standard genome sequencing and annotation.</title>
        <authorList>
            <consortium name="The Broad Institute Genomics Platform"/>
            <consortium name="The Broad Institute Genome Sequencing Center for Infectious Disease"/>
            <person name="Wu L."/>
            <person name="Ma J."/>
        </authorList>
    </citation>
    <scope>NUCLEOTIDE SEQUENCE [LARGE SCALE GENOMIC DNA]</scope>
    <source>
        <strain evidence="3">JCM 13584</strain>
    </source>
</reference>
<feature type="transmembrane region" description="Helical" evidence="1">
    <location>
        <begin position="327"/>
        <end position="346"/>
    </location>
</feature>
<dbReference type="RefSeq" id="WP_157414991.1">
    <property type="nucleotide sequence ID" value="NZ_BAAAMK010000001.1"/>
</dbReference>
<feature type="transmembrane region" description="Helical" evidence="1">
    <location>
        <begin position="245"/>
        <end position="266"/>
    </location>
</feature>